<keyword evidence="2" id="KW-1185">Reference proteome</keyword>
<dbReference type="EMBL" id="CAJVPU010000084">
    <property type="protein sequence ID" value="CAG8440261.1"/>
    <property type="molecule type" value="Genomic_DNA"/>
</dbReference>
<accession>A0ACA9JWS1</accession>
<evidence type="ECO:0000313" key="2">
    <source>
        <dbReference type="Proteomes" id="UP000789702"/>
    </source>
</evidence>
<protein>
    <submittedName>
        <fullName evidence="1">7302_t:CDS:1</fullName>
    </submittedName>
</protein>
<name>A0ACA9JWS1_9GLOM</name>
<organism evidence="1 2">
    <name type="scientific">Dentiscutata heterogama</name>
    <dbReference type="NCBI Taxonomy" id="1316150"/>
    <lineage>
        <taxon>Eukaryota</taxon>
        <taxon>Fungi</taxon>
        <taxon>Fungi incertae sedis</taxon>
        <taxon>Mucoromycota</taxon>
        <taxon>Glomeromycotina</taxon>
        <taxon>Glomeromycetes</taxon>
        <taxon>Diversisporales</taxon>
        <taxon>Gigasporaceae</taxon>
        <taxon>Dentiscutata</taxon>
    </lineage>
</organism>
<gene>
    <name evidence="1" type="ORF">DHETER_LOCUS206</name>
</gene>
<evidence type="ECO:0000313" key="1">
    <source>
        <dbReference type="EMBL" id="CAG8440261.1"/>
    </source>
</evidence>
<comment type="caution">
    <text evidence="1">The sequence shown here is derived from an EMBL/GenBank/DDBJ whole genome shotgun (WGS) entry which is preliminary data.</text>
</comment>
<proteinExistence type="predicted"/>
<reference evidence="1" key="1">
    <citation type="submission" date="2021-06" db="EMBL/GenBank/DDBJ databases">
        <authorList>
            <person name="Kallberg Y."/>
            <person name="Tangrot J."/>
            <person name="Rosling A."/>
        </authorList>
    </citation>
    <scope>NUCLEOTIDE SEQUENCE</scope>
    <source>
        <strain evidence="1">IL203A</strain>
    </source>
</reference>
<sequence length="96" mass="10959">MPFLVSDIKSLQDELQEYLVDIQILSNNKNNNDDPIFDFEQDLYEQALETGGEFIKEIPSVKAKPITSCVIINNNHKKIHHCNETSTKSVRELLGV</sequence>
<dbReference type="Proteomes" id="UP000789702">
    <property type="component" value="Unassembled WGS sequence"/>
</dbReference>